<name>A0AAJ0DL09_9PEZI</name>
<evidence type="ECO:0000313" key="6">
    <source>
        <dbReference type="EMBL" id="KAK3052215.1"/>
    </source>
</evidence>
<protein>
    <recommendedName>
        <fullName evidence="8">Flavin-containing monooxygenase</fullName>
    </recommendedName>
</protein>
<evidence type="ECO:0000256" key="1">
    <source>
        <dbReference type="ARBA" id="ARBA00022630"/>
    </source>
</evidence>
<keyword evidence="2" id="KW-0274">FAD</keyword>
<reference evidence="6" key="1">
    <citation type="submission" date="2023-04" db="EMBL/GenBank/DDBJ databases">
        <title>Black Yeasts Isolated from many extreme environments.</title>
        <authorList>
            <person name="Coleine C."/>
            <person name="Stajich J.E."/>
            <person name="Selbmann L."/>
        </authorList>
    </citation>
    <scope>NUCLEOTIDE SEQUENCE</scope>
    <source>
        <strain evidence="6">CCFEE 5312</strain>
    </source>
</reference>
<accession>A0AAJ0DL09</accession>
<keyword evidence="7" id="KW-1185">Reference proteome</keyword>
<gene>
    <name evidence="6" type="ORF">LTR09_006807</name>
</gene>
<comment type="caution">
    <text evidence="6">The sequence shown here is derived from an EMBL/GenBank/DDBJ whole genome shotgun (WGS) entry which is preliminary data.</text>
</comment>
<organism evidence="6 7">
    <name type="scientific">Extremus antarcticus</name>
    <dbReference type="NCBI Taxonomy" id="702011"/>
    <lineage>
        <taxon>Eukaryota</taxon>
        <taxon>Fungi</taxon>
        <taxon>Dikarya</taxon>
        <taxon>Ascomycota</taxon>
        <taxon>Pezizomycotina</taxon>
        <taxon>Dothideomycetes</taxon>
        <taxon>Dothideomycetidae</taxon>
        <taxon>Mycosphaerellales</taxon>
        <taxon>Extremaceae</taxon>
        <taxon>Extremus</taxon>
    </lineage>
</organism>
<dbReference type="InterPro" id="IPR023753">
    <property type="entry name" value="FAD/NAD-binding_dom"/>
</dbReference>
<dbReference type="Proteomes" id="UP001271007">
    <property type="component" value="Unassembled WGS sequence"/>
</dbReference>
<dbReference type="InterPro" id="IPR050346">
    <property type="entry name" value="FMO-like"/>
</dbReference>
<dbReference type="Pfam" id="PF19834">
    <property type="entry name" value="DUF6314"/>
    <property type="match status" value="1"/>
</dbReference>
<evidence type="ECO:0000313" key="7">
    <source>
        <dbReference type="Proteomes" id="UP001271007"/>
    </source>
</evidence>
<dbReference type="Pfam" id="PF07992">
    <property type="entry name" value="Pyr_redox_2"/>
    <property type="match status" value="1"/>
</dbReference>
<dbReference type="InterPro" id="IPR045632">
    <property type="entry name" value="DUF6314"/>
</dbReference>
<feature type="domain" description="FAD/NAD(P)-binding" evidence="4">
    <location>
        <begin position="3"/>
        <end position="259"/>
    </location>
</feature>
<dbReference type="AlphaFoldDB" id="A0AAJ0DL09"/>
<dbReference type="SUPFAM" id="SSF51905">
    <property type="entry name" value="FAD/NAD(P)-binding domain"/>
    <property type="match status" value="1"/>
</dbReference>
<dbReference type="PRINTS" id="PR00419">
    <property type="entry name" value="ADXRDTASE"/>
</dbReference>
<dbReference type="EMBL" id="JAWDJX010000022">
    <property type="protein sequence ID" value="KAK3052215.1"/>
    <property type="molecule type" value="Genomic_DNA"/>
</dbReference>
<evidence type="ECO:0000259" key="4">
    <source>
        <dbReference type="Pfam" id="PF07992"/>
    </source>
</evidence>
<evidence type="ECO:0008006" key="8">
    <source>
        <dbReference type="Google" id="ProtNLM"/>
    </source>
</evidence>
<proteinExistence type="predicted"/>
<evidence type="ECO:0000259" key="5">
    <source>
        <dbReference type="Pfam" id="PF19834"/>
    </source>
</evidence>
<keyword evidence="3" id="KW-0560">Oxidoreductase</keyword>
<feature type="domain" description="DUF6314" evidence="5">
    <location>
        <begin position="575"/>
        <end position="734"/>
    </location>
</feature>
<dbReference type="InterPro" id="IPR036188">
    <property type="entry name" value="FAD/NAD-bd_sf"/>
</dbReference>
<evidence type="ECO:0000256" key="2">
    <source>
        <dbReference type="ARBA" id="ARBA00022827"/>
    </source>
</evidence>
<sequence>MKSVCIVGAGPAGLVAAKTFLQTGQFDVTVYEKKSRIGGIWALEKKSKDGFLSPFTPTNLSRFTVGFSDLDWNSVNYQDDHGKSTENGSADDIKPPMFPKAWMANKYLETYRKKYVPDGIIHCGIEVVKAEQKTPGWAITSKDREGKEKAQAFDYLIMASGFFARPRSIEQNVPGLEKGISHLPVQVIHSSAFRELDGLFPKGGDISGKKILMLGGGNSSGETAAAVALQLSNAQWSPDRALAARYKDVHIVHVTPRPIYALPHFNEYEEGSRSYVPLDFKLYDYGRRPADLGSYAGKQTMEVRNMVHGLMQTMVGSDQSDLSSTLVSRKGDGRGTAYVALSESYPEYVRSGLIEVVPGRVKALPAGEGSTVSATIAQHGEESSLADVAAVIYATGYTPIPALDMLDQTTKEAIKYDSASLRLPMILEQWQTTTKETPNISFLGFYEGPYWPMMEMQARLTAHRWLSGGMSDQRWYEAQDGLLSLRHSMQEKAHDVPQFWFSDYLGYLEDIAVELGLNKNHRSFGEREGCISPARFLSSTTNKAEADSIMDALHHEWHACILNGKYVARAAFRAMHGTWNISRRIQSPLSTYPSGTLEGTASFHPRLPTAKPFDLEYLYIESGTFTTTTGFTMTASRRYIYRYSEATDTLSIWFVKPDNPLRVDYLFHDLAFVKPAEARKAGACIAKADHLCVKDMYWTEYRLPLKGIALREFEIKHTVKGPDKNYIATASYTRQSK</sequence>
<dbReference type="GO" id="GO:0016491">
    <property type="term" value="F:oxidoreductase activity"/>
    <property type="evidence" value="ECO:0007669"/>
    <property type="project" value="UniProtKB-KW"/>
</dbReference>
<evidence type="ECO:0000256" key="3">
    <source>
        <dbReference type="ARBA" id="ARBA00023002"/>
    </source>
</evidence>
<dbReference type="PANTHER" id="PTHR23023">
    <property type="entry name" value="DIMETHYLANILINE MONOOXYGENASE"/>
    <property type="match status" value="1"/>
</dbReference>
<keyword evidence="1" id="KW-0285">Flavoprotein</keyword>
<dbReference type="Gene3D" id="3.50.50.60">
    <property type="entry name" value="FAD/NAD(P)-binding domain"/>
    <property type="match status" value="1"/>
</dbReference>